<proteinExistence type="predicted"/>
<keyword evidence="4" id="KW-0808">Transferase</keyword>
<dbReference type="SMART" id="SM00155">
    <property type="entry name" value="PLDc"/>
    <property type="match status" value="2"/>
</dbReference>
<sequence>MSGIQITWGEIVLYLHGLAVLGCALRVLYKQRNIGNTFAWLILFFVVPFIGVALYLLLGEPRLGTARAKRTAEMNRFYTEVSERYLADVHLEIRDDLSPHYRGISQLSSSVTGLYATNSNAMSLLYTTESILDSMLDDIRTACHSCVLVFYIIDPQGRIETLLEALEEAAQRGVDCMVLADAVGSKAFFRSYWPRRLRAAKVKVESALPVGLWRSLFTRTDLRNHRKILIIDKKIGYTGSFNLVDPRYFKQNAGVGEWVDVMMRCSGPLVLEMAAVFYADVAVEDDRNLAEVQQYLKGFAEQISALMPGKRMAGNIVAQVIPSAPNQAERVIYDTIISAIHAAERRLMITTPYFIPDEPLLLALTTAARRGVEVTLILPAKVDSLMVRYASRAYYPILLEAGVNIALYEGGLLHAKTLTVDDDYALFGTVNMDMRSFFLNLEISLAIYDRTMTAEIAGRQYAYLADSRRIDAGVWRLRPRWWGLVENTVRLMSPLL</sequence>
<dbReference type="Proteomes" id="UP000036027">
    <property type="component" value="Unassembled WGS sequence"/>
</dbReference>
<evidence type="ECO:0000256" key="5">
    <source>
        <dbReference type="ARBA" id="ARBA00022692"/>
    </source>
</evidence>
<evidence type="ECO:0000256" key="4">
    <source>
        <dbReference type="ARBA" id="ARBA00022679"/>
    </source>
</evidence>
<keyword evidence="11" id="KW-1208">Phospholipid metabolism</keyword>
<evidence type="ECO:0000256" key="7">
    <source>
        <dbReference type="ARBA" id="ARBA00022989"/>
    </source>
</evidence>
<evidence type="ECO:0000256" key="11">
    <source>
        <dbReference type="ARBA" id="ARBA00023264"/>
    </source>
</evidence>
<evidence type="ECO:0000313" key="15">
    <source>
        <dbReference type="EMBL" id="KLT72696.1"/>
    </source>
</evidence>
<dbReference type="PANTHER" id="PTHR21248:SF22">
    <property type="entry name" value="PHOSPHOLIPASE D"/>
    <property type="match status" value="1"/>
</dbReference>
<dbReference type="Pfam" id="PF13091">
    <property type="entry name" value="PLDc_2"/>
    <property type="match status" value="2"/>
</dbReference>
<feature type="transmembrane region" description="Helical" evidence="13">
    <location>
        <begin position="38"/>
        <end position="58"/>
    </location>
</feature>
<keyword evidence="6" id="KW-0677">Repeat</keyword>
<dbReference type="InterPro" id="IPR025202">
    <property type="entry name" value="PLD-like_dom"/>
</dbReference>
<evidence type="ECO:0000256" key="1">
    <source>
        <dbReference type="ARBA" id="ARBA00004651"/>
    </source>
</evidence>
<dbReference type="RefSeq" id="WP_047761280.1">
    <property type="nucleotide sequence ID" value="NZ_CP091510.1"/>
</dbReference>
<dbReference type="AlphaFoldDB" id="A0A0J0YRD8"/>
<evidence type="ECO:0000256" key="6">
    <source>
        <dbReference type="ARBA" id="ARBA00022737"/>
    </source>
</evidence>
<dbReference type="SUPFAM" id="SSF56024">
    <property type="entry name" value="Phospholipase D/nuclease"/>
    <property type="match status" value="2"/>
</dbReference>
<keyword evidence="5 13" id="KW-0812">Transmembrane</keyword>
<evidence type="ECO:0000256" key="2">
    <source>
        <dbReference type="ARBA" id="ARBA00022475"/>
    </source>
</evidence>
<dbReference type="EC" id="2.7.8.-" evidence="12"/>
<evidence type="ECO:0000256" key="13">
    <source>
        <dbReference type="SAM" id="Phobius"/>
    </source>
</evidence>
<dbReference type="OrthoDB" id="9762009at2"/>
<keyword evidence="3" id="KW-0444">Lipid biosynthesis</keyword>
<dbReference type="InterPro" id="IPR027379">
    <property type="entry name" value="CLS_N"/>
</dbReference>
<evidence type="ECO:0000256" key="12">
    <source>
        <dbReference type="NCBIfam" id="TIGR04265"/>
    </source>
</evidence>
<evidence type="ECO:0000256" key="3">
    <source>
        <dbReference type="ARBA" id="ARBA00022516"/>
    </source>
</evidence>
<dbReference type="CDD" id="cd09158">
    <property type="entry name" value="PLDc_EcCLS_like_2"/>
    <property type="match status" value="1"/>
</dbReference>
<dbReference type="InterPro" id="IPR001736">
    <property type="entry name" value="PLipase_D/transphosphatidylase"/>
</dbReference>
<comment type="subcellular location">
    <subcellularLocation>
        <location evidence="1">Cell membrane</location>
        <topology evidence="1">Multi-pass membrane protein</topology>
    </subcellularLocation>
</comment>
<evidence type="ECO:0000256" key="8">
    <source>
        <dbReference type="ARBA" id="ARBA00023098"/>
    </source>
</evidence>
<evidence type="ECO:0000259" key="14">
    <source>
        <dbReference type="PROSITE" id="PS50035"/>
    </source>
</evidence>
<dbReference type="GO" id="GO:0005886">
    <property type="term" value="C:plasma membrane"/>
    <property type="evidence" value="ECO:0007669"/>
    <property type="project" value="UniProtKB-SubCell"/>
</dbReference>
<evidence type="ECO:0000313" key="16">
    <source>
        <dbReference type="Proteomes" id="UP000036027"/>
    </source>
</evidence>
<keyword evidence="9 13" id="KW-0472">Membrane</keyword>
<reference evidence="15 16" key="1">
    <citation type="submission" date="2014-11" db="EMBL/GenBank/DDBJ databases">
        <title>Genome of a novel goose pathogen.</title>
        <authorList>
            <person name="Hansen C.M."/>
            <person name="Hueffer K."/>
            <person name="Choi S.C."/>
        </authorList>
    </citation>
    <scope>NUCLEOTIDE SEQUENCE [LARGE SCALE GENOMIC DNA]</scope>
    <source>
        <strain evidence="15 16">KH1503</strain>
    </source>
</reference>
<evidence type="ECO:0000256" key="10">
    <source>
        <dbReference type="ARBA" id="ARBA00023209"/>
    </source>
</evidence>
<dbReference type="STRING" id="1470200.PL75_07155"/>
<dbReference type="GO" id="GO:0008808">
    <property type="term" value="F:cardiolipin synthase activity"/>
    <property type="evidence" value="ECO:0007669"/>
    <property type="project" value="UniProtKB-UniRule"/>
</dbReference>
<name>A0A0J0YRD8_9NEIS</name>
<dbReference type="GO" id="GO:0032049">
    <property type="term" value="P:cardiolipin biosynthetic process"/>
    <property type="evidence" value="ECO:0007669"/>
    <property type="project" value="UniProtKB-UniRule"/>
</dbReference>
<gene>
    <name evidence="15" type="ORF">PL75_07155</name>
</gene>
<dbReference type="Gene3D" id="3.30.870.10">
    <property type="entry name" value="Endonuclease Chain A"/>
    <property type="match status" value="2"/>
</dbReference>
<keyword evidence="16" id="KW-1185">Reference proteome</keyword>
<keyword evidence="2" id="KW-1003">Cell membrane</keyword>
<dbReference type="InterPro" id="IPR022924">
    <property type="entry name" value="Cardiolipin_synthase"/>
</dbReference>
<dbReference type="PANTHER" id="PTHR21248">
    <property type="entry name" value="CARDIOLIPIN SYNTHASE"/>
    <property type="match status" value="1"/>
</dbReference>
<protein>
    <recommendedName>
        <fullName evidence="12">Cardiolipin synthase</fullName>
        <ecNumber evidence="12">2.7.8.-</ecNumber>
    </recommendedName>
</protein>
<feature type="transmembrane region" description="Helical" evidence="13">
    <location>
        <begin position="6"/>
        <end position="29"/>
    </location>
</feature>
<feature type="domain" description="PLD phosphodiesterase" evidence="14">
    <location>
        <begin position="220"/>
        <end position="247"/>
    </location>
</feature>
<keyword evidence="8" id="KW-0443">Lipid metabolism</keyword>
<dbReference type="NCBIfam" id="TIGR04265">
    <property type="entry name" value="bac_cardiolipin"/>
    <property type="match status" value="1"/>
</dbReference>
<organism evidence="15 16">
    <name type="scientific">Neisseria arctica</name>
    <dbReference type="NCBI Taxonomy" id="1470200"/>
    <lineage>
        <taxon>Bacteria</taxon>
        <taxon>Pseudomonadati</taxon>
        <taxon>Pseudomonadota</taxon>
        <taxon>Betaproteobacteria</taxon>
        <taxon>Neisseriales</taxon>
        <taxon>Neisseriaceae</taxon>
        <taxon>Neisseria</taxon>
    </lineage>
</organism>
<dbReference type="PATRIC" id="fig|1470200.3.peg.299"/>
<comment type="caution">
    <text evidence="15">The sequence shown here is derived from an EMBL/GenBank/DDBJ whole genome shotgun (WGS) entry which is preliminary data.</text>
</comment>
<dbReference type="Pfam" id="PF13396">
    <property type="entry name" value="PLDc_N"/>
    <property type="match status" value="1"/>
</dbReference>
<evidence type="ECO:0000256" key="9">
    <source>
        <dbReference type="ARBA" id="ARBA00023136"/>
    </source>
</evidence>
<accession>A0A0J0YRD8</accession>
<dbReference type="PROSITE" id="PS50035">
    <property type="entry name" value="PLD"/>
    <property type="match status" value="2"/>
</dbReference>
<keyword evidence="7 13" id="KW-1133">Transmembrane helix</keyword>
<keyword evidence="10" id="KW-0594">Phospholipid biosynthesis</keyword>
<feature type="domain" description="PLD phosphodiesterase" evidence="14">
    <location>
        <begin position="409"/>
        <end position="436"/>
    </location>
</feature>
<dbReference type="EMBL" id="JTDO01000010">
    <property type="protein sequence ID" value="KLT72696.1"/>
    <property type="molecule type" value="Genomic_DNA"/>
</dbReference>